<keyword evidence="11 14" id="KW-0863">Zinc-finger</keyword>
<dbReference type="InterPro" id="IPR039804">
    <property type="entry name" value="RING-CH-C4HC3_LTN1"/>
</dbReference>
<keyword evidence="12 15" id="KW-0833">Ubl conjugation pathway</keyword>
<dbReference type="CDD" id="cd16491">
    <property type="entry name" value="RING-CH-C4HC3_LTN1"/>
    <property type="match status" value="1"/>
</dbReference>
<evidence type="ECO:0000256" key="9">
    <source>
        <dbReference type="ARBA" id="ARBA00022723"/>
    </source>
</evidence>
<comment type="catalytic activity">
    <reaction evidence="1 15">
        <text>S-ubiquitinyl-[E2 ubiquitin-conjugating enzyme]-L-cysteine + [acceptor protein]-L-lysine = [E2 ubiquitin-conjugating enzyme]-L-cysteine + N(6)-ubiquitinyl-[acceptor protein]-L-lysine.</text>
        <dbReference type="EC" id="2.3.2.27"/>
    </reaction>
</comment>
<reference evidence="18 19" key="1">
    <citation type="submission" date="2024-06" db="EMBL/GenBank/DDBJ databases">
        <title>Complete genome of Phlyctema vagabunda strain 19-DSS-EL-015.</title>
        <authorList>
            <person name="Fiorenzani C."/>
        </authorList>
    </citation>
    <scope>NUCLEOTIDE SEQUENCE [LARGE SCALE GENOMIC DNA]</scope>
    <source>
        <strain evidence="18 19">19-DSS-EL-015</strain>
    </source>
</reference>
<dbReference type="InterPro" id="IPR001841">
    <property type="entry name" value="Znf_RING"/>
</dbReference>
<feature type="region of interest" description="Disordered" evidence="16">
    <location>
        <begin position="1"/>
        <end position="24"/>
    </location>
</feature>
<evidence type="ECO:0000313" key="18">
    <source>
        <dbReference type="EMBL" id="KAL3427520.1"/>
    </source>
</evidence>
<comment type="subunit">
    <text evidence="15">Component of the ribosome quality control complex (RQC).</text>
</comment>
<evidence type="ECO:0000256" key="4">
    <source>
        <dbReference type="ARBA" id="ARBA00007997"/>
    </source>
</evidence>
<evidence type="ECO:0000256" key="11">
    <source>
        <dbReference type="ARBA" id="ARBA00022771"/>
    </source>
</evidence>
<gene>
    <name evidence="18" type="ORF">PVAG01_01029</name>
</gene>
<comment type="function">
    <text evidence="15">E3 ubiquitin-protein ligase. Component of the ribosome quality control complex (RQC), a ribosome-associated complex that mediates ubiquitination and extraction of incompletely synthesized nascent chains for proteasomal degradation.</text>
</comment>
<comment type="caution">
    <text evidence="18">The sequence shown here is derived from an EMBL/GenBank/DDBJ whole genome shotgun (WGS) entry which is preliminary data.</text>
</comment>
<feature type="domain" description="RING-type" evidence="17">
    <location>
        <begin position="1639"/>
        <end position="1685"/>
    </location>
</feature>
<dbReference type="Pfam" id="PF22999">
    <property type="entry name" value="LTN1_E3_ligase_6th"/>
    <property type="match status" value="1"/>
</dbReference>
<dbReference type="Gene3D" id="3.30.40.10">
    <property type="entry name" value="Zinc/RING finger domain, C3HC4 (zinc finger)"/>
    <property type="match status" value="1"/>
</dbReference>
<dbReference type="SUPFAM" id="SSF57850">
    <property type="entry name" value="RING/U-box"/>
    <property type="match status" value="1"/>
</dbReference>
<dbReference type="PANTHER" id="PTHR12389">
    <property type="entry name" value="ZINC FINGER PROTEIN 294"/>
    <property type="match status" value="1"/>
</dbReference>
<evidence type="ECO:0000256" key="8">
    <source>
        <dbReference type="ARBA" id="ARBA00022679"/>
    </source>
</evidence>
<evidence type="ECO:0000256" key="13">
    <source>
        <dbReference type="ARBA" id="ARBA00022833"/>
    </source>
</evidence>
<dbReference type="InterPro" id="IPR039795">
    <property type="entry name" value="LTN1/Rkr1"/>
</dbReference>
<evidence type="ECO:0000256" key="12">
    <source>
        <dbReference type="ARBA" id="ARBA00022786"/>
    </source>
</evidence>
<keyword evidence="9 15" id="KW-0479">Metal-binding</keyword>
<dbReference type="Proteomes" id="UP001629113">
    <property type="component" value="Unassembled WGS sequence"/>
</dbReference>
<evidence type="ECO:0000256" key="2">
    <source>
        <dbReference type="ARBA" id="ARBA00004514"/>
    </source>
</evidence>
<keyword evidence="7" id="KW-0963">Cytoplasm</keyword>
<dbReference type="EMBL" id="JBFCZG010000001">
    <property type="protein sequence ID" value="KAL3427520.1"/>
    <property type="molecule type" value="Genomic_DNA"/>
</dbReference>
<evidence type="ECO:0000256" key="7">
    <source>
        <dbReference type="ARBA" id="ARBA00022490"/>
    </source>
</evidence>
<evidence type="ECO:0000256" key="5">
    <source>
        <dbReference type="ARBA" id="ARBA00012483"/>
    </source>
</evidence>
<evidence type="ECO:0000256" key="14">
    <source>
        <dbReference type="PROSITE-ProRule" id="PRU00175"/>
    </source>
</evidence>
<evidence type="ECO:0000256" key="10">
    <source>
        <dbReference type="ARBA" id="ARBA00022737"/>
    </source>
</evidence>
<name>A0ABR4PW97_9HELO</name>
<dbReference type="EC" id="2.3.2.27" evidence="5 15"/>
<dbReference type="InterPro" id="IPR016024">
    <property type="entry name" value="ARM-type_fold"/>
</dbReference>
<dbReference type="Pfam" id="PF23009">
    <property type="entry name" value="UBC_like"/>
    <property type="match status" value="1"/>
</dbReference>
<dbReference type="SUPFAM" id="SSF48371">
    <property type="entry name" value="ARM repeat"/>
    <property type="match status" value="1"/>
</dbReference>
<dbReference type="InterPro" id="IPR013083">
    <property type="entry name" value="Znf_RING/FYVE/PHD"/>
</dbReference>
<dbReference type="InterPro" id="IPR054478">
    <property type="entry name" value="LTN1_UBC"/>
</dbReference>
<comment type="pathway">
    <text evidence="3 15">Protein modification; protein ubiquitination.</text>
</comment>
<evidence type="ECO:0000256" key="3">
    <source>
        <dbReference type="ARBA" id="ARBA00004906"/>
    </source>
</evidence>
<evidence type="ECO:0000256" key="16">
    <source>
        <dbReference type="SAM" id="MobiDB-lite"/>
    </source>
</evidence>
<dbReference type="InterPro" id="IPR011989">
    <property type="entry name" value="ARM-like"/>
</dbReference>
<evidence type="ECO:0000259" key="17">
    <source>
        <dbReference type="PROSITE" id="PS50089"/>
    </source>
</evidence>
<dbReference type="SMART" id="SM00744">
    <property type="entry name" value="RINGv"/>
    <property type="match status" value="1"/>
</dbReference>
<evidence type="ECO:0000256" key="6">
    <source>
        <dbReference type="ARBA" id="ARBA00017157"/>
    </source>
</evidence>
<dbReference type="InterPro" id="IPR011016">
    <property type="entry name" value="Znf_RING-CH"/>
</dbReference>
<evidence type="ECO:0000313" key="19">
    <source>
        <dbReference type="Proteomes" id="UP001629113"/>
    </source>
</evidence>
<organism evidence="18 19">
    <name type="scientific">Phlyctema vagabunda</name>
    <dbReference type="NCBI Taxonomy" id="108571"/>
    <lineage>
        <taxon>Eukaryota</taxon>
        <taxon>Fungi</taxon>
        <taxon>Dikarya</taxon>
        <taxon>Ascomycota</taxon>
        <taxon>Pezizomycotina</taxon>
        <taxon>Leotiomycetes</taxon>
        <taxon>Helotiales</taxon>
        <taxon>Dermateaceae</taxon>
        <taxon>Phlyctema</taxon>
    </lineage>
</organism>
<dbReference type="InterPro" id="IPR054476">
    <property type="entry name" value="Ltn1_N"/>
</dbReference>
<keyword evidence="19" id="KW-1185">Reference proteome</keyword>
<comment type="subcellular location">
    <subcellularLocation>
        <location evidence="2">Cytoplasm</location>
        <location evidence="2">Cytosol</location>
    </subcellularLocation>
</comment>
<sequence length="1703" mass="191213">MSKRQFKSQASSSRASASAGVGGFGSFGTSAQKSTLSYLTEPPNFSSISDPNVVVSFKNLSKKDRATKIRGLEELRSYVRAHPFEENGGVEEAVLDTWVQLYPRIAIDNDRYVREISHEVQSDLVKSAKRRIEKHIPKIVGTWIAGMSDRDRGVARMAMSGIKSLLDSEEKYKSFLKRCQTQILDFALSAIKETPQTLSDERNTSSDDMQAKYHRVLLAAIWHVVNLLSKLEKEEIAKAQDKYDEFLSEDDTPWAVIVVDDSPVRASVCELLILCIDKQTGIIEKDLKSIIQSFIGKGMRASQQNTAKSFLDALIHLEEAFQKTWTYPKAFNHLRKFVEKGSQGGNSEYWHSLGSLVKQIPQSLLPTDLATSTEFLTSYRKGIHRREEPKANHSAAWSNYFSVSLVLGNAPKTSSFQADLYQQSVFPVFEQYVHPDEVASQWSISDPAVVADAFHTCATSNDSTQSTEASQLFKKEWEKLASNFITRLRSTLPEKSKEYAKSQQLMSAEASRYFSLSRAILNRQAKTADVPGSDRLFLEDSYMNVVNSAAEVLVNREGKPYSAANTLNESIILVNPNSKDTSEWYLRLITSVIGSIKSLLQDHLVNLVLSPSGTPLISLLHSLFSVPDEQSFCDSLWKLTVRQVLAGSADERKVDAICALLYADFGANPSNTSKITEHLDTLAHSDSGLQSFLVDIALKSSKGEASNSIFEAIISHNSLTNLSAQSLLVKLLDAWEQDQLLPKSAFNAIDSVFKSRQEPLQLEPENAERLITALMHATQISDQNLSSSTSKLLIVLDKGNQPGFRLSEAIRKNLRFSDSSNTLNVETLIQQARLLMEGTSEEDIHALFPDVEEWKRFLVPIIDHSNNGALAYTPVVKGAYWLCEQGSETDIDKPPQDPVVFASAFRTAVYCQEILSEATKENLLSTEQQVEYMYYLSLTQEVAIDYLSLVPSRDSGSGRPIMDHITTLAEEVISNGMYKPGSDVSTADGLNSTEVVLDQLISKCLEKKESSRLMFYSSRVLERVLRYKTSSLKNFPDDKWLENLQVGFKNRQERVSTDLNTFSLLGILSTMATLDHATIPVDSSVVKLLLQSILNEVDSFPTEVNETEKVVKDTLFGLVSLNACLDIYDDESTLSGDSLLETQMVSGPKVAADFGKFPARNPRQVIFCVKQILSWAKSPEFQYMPHAAESCRALRKLLPAMKDVYGSYWDDAISLCLSIWSVKPSEIISRNNGSKWFGLANQPWNDYLPWIGWSLRLMQSLQNMDDPNDDLRDALASREQEISEGLIALLEFPRVDGRDVFPLPLTGQVDDELAQAVSAIKVDHISDLADLYYLVASNNRIVQSAAYNLLHVALPLKQEQISVDVLLEKRDARLPDELLSLLLEVPTEEDFFQDSHYEVPTRVRGYLLAWHLIYDCYRNASFKVRSDYTEILKSENYLNPLLDFIFVGDSTTDPLIKPTGKFSDALARSYDPQQPDDDWLFVHLYYMCLKFTPTLVKNWWIDCKSKQKRIAVEAWSEKIFSPLVTFDTLEEVSKWAENQEPALDEKELIVKISPKTREVFAGYEVDETMIQISIRLPANYPLDNVRVEGINRVAVSEKKFQSWQAITQGVITFSNGSITDGLESFRKNIISALKGIEECAICYSTISADKKLPDKRCSTCNNLFHGNCLYKWFATSNQSTCPLCRNPFNYGAQSVRRRPAGAA</sequence>
<proteinExistence type="inferred from homology"/>
<keyword evidence="8 15" id="KW-0808">Transferase</keyword>
<dbReference type="Pfam" id="PF23280">
    <property type="entry name" value="TPR_26"/>
    <property type="match status" value="1"/>
</dbReference>
<dbReference type="Pfam" id="PF22958">
    <property type="entry name" value="Ltn1_1st"/>
    <property type="match status" value="1"/>
</dbReference>
<feature type="compositionally biased region" description="Low complexity" evidence="16">
    <location>
        <begin position="7"/>
        <end position="19"/>
    </location>
</feature>
<dbReference type="InterPro" id="IPR054477">
    <property type="entry name" value="LTN1_E3_ligase_6th"/>
</dbReference>
<dbReference type="SMART" id="SM01197">
    <property type="entry name" value="FANCL_C"/>
    <property type="match status" value="1"/>
</dbReference>
<keyword evidence="13 15" id="KW-0862">Zinc</keyword>
<dbReference type="Pfam" id="PF13639">
    <property type="entry name" value="zf-RING_2"/>
    <property type="match status" value="1"/>
</dbReference>
<accession>A0ABR4PW97</accession>
<comment type="similarity">
    <text evidence="4 15">Belongs to the LTN1 family.</text>
</comment>
<dbReference type="SMART" id="SM00184">
    <property type="entry name" value="RING"/>
    <property type="match status" value="1"/>
</dbReference>
<dbReference type="PANTHER" id="PTHR12389:SF0">
    <property type="entry name" value="E3 UBIQUITIN-PROTEIN LIGASE LISTERIN"/>
    <property type="match status" value="1"/>
</dbReference>
<evidence type="ECO:0000256" key="15">
    <source>
        <dbReference type="RuleBase" id="RU367090"/>
    </source>
</evidence>
<keyword evidence="10" id="KW-0677">Repeat</keyword>
<dbReference type="InterPro" id="IPR057030">
    <property type="entry name" value="TPR_Rkr-1"/>
</dbReference>
<dbReference type="Gene3D" id="1.25.10.10">
    <property type="entry name" value="Leucine-rich Repeat Variant"/>
    <property type="match status" value="1"/>
</dbReference>
<evidence type="ECO:0000256" key="1">
    <source>
        <dbReference type="ARBA" id="ARBA00000900"/>
    </source>
</evidence>
<protein>
    <recommendedName>
        <fullName evidence="6 15">E3 ubiquitin-protein ligase listerin</fullName>
        <ecNumber evidence="5 15">2.3.2.27</ecNumber>
    </recommendedName>
    <alternativeName>
        <fullName evidence="15">RING-type E3 ubiquitin transferase listerin</fullName>
    </alternativeName>
</protein>
<dbReference type="PROSITE" id="PS50089">
    <property type="entry name" value="ZF_RING_2"/>
    <property type="match status" value="1"/>
</dbReference>